<organism evidence="4 5">
    <name type="scientific">Ficus carica</name>
    <name type="common">Common fig</name>
    <dbReference type="NCBI Taxonomy" id="3494"/>
    <lineage>
        <taxon>Eukaryota</taxon>
        <taxon>Viridiplantae</taxon>
        <taxon>Streptophyta</taxon>
        <taxon>Embryophyta</taxon>
        <taxon>Tracheophyta</taxon>
        <taxon>Spermatophyta</taxon>
        <taxon>Magnoliopsida</taxon>
        <taxon>eudicotyledons</taxon>
        <taxon>Gunneridae</taxon>
        <taxon>Pentapetalae</taxon>
        <taxon>rosids</taxon>
        <taxon>fabids</taxon>
        <taxon>Rosales</taxon>
        <taxon>Moraceae</taxon>
        <taxon>Ficeae</taxon>
        <taxon>Ficus</taxon>
    </lineage>
</organism>
<dbReference type="Pfam" id="PF03140">
    <property type="entry name" value="DUF247"/>
    <property type="match status" value="1"/>
</dbReference>
<evidence type="ECO:0000256" key="2">
    <source>
        <dbReference type="SAM" id="MobiDB-lite"/>
    </source>
</evidence>
<keyword evidence="3" id="KW-0812">Transmembrane</keyword>
<protein>
    <submittedName>
        <fullName evidence="4">Uncharacterized protein</fullName>
    </submittedName>
</protein>
<evidence type="ECO:0000313" key="5">
    <source>
        <dbReference type="Proteomes" id="UP001187192"/>
    </source>
</evidence>
<dbReference type="AlphaFoldDB" id="A0AA88DEY2"/>
<dbReference type="PANTHER" id="PTHR31549">
    <property type="entry name" value="PROTEIN, PUTATIVE (DUF247)-RELATED-RELATED"/>
    <property type="match status" value="1"/>
</dbReference>
<keyword evidence="5" id="KW-1185">Reference proteome</keyword>
<evidence type="ECO:0000313" key="4">
    <source>
        <dbReference type="EMBL" id="GMN55495.1"/>
    </source>
</evidence>
<feature type="region of interest" description="Disordered" evidence="2">
    <location>
        <begin position="1"/>
        <end position="28"/>
    </location>
</feature>
<dbReference type="EMBL" id="BTGU01000057">
    <property type="protein sequence ID" value="GMN55495.1"/>
    <property type="molecule type" value="Genomic_DNA"/>
</dbReference>
<evidence type="ECO:0000256" key="1">
    <source>
        <dbReference type="SAM" id="Coils"/>
    </source>
</evidence>
<comment type="caution">
    <text evidence="4">The sequence shown here is derived from an EMBL/GenBank/DDBJ whole genome shotgun (WGS) entry which is preliminary data.</text>
</comment>
<name>A0AA88DEY2_FICCA</name>
<proteinExistence type="predicted"/>
<evidence type="ECO:0000256" key="3">
    <source>
        <dbReference type="SAM" id="Phobius"/>
    </source>
</evidence>
<keyword evidence="3" id="KW-1133">Transmembrane helix</keyword>
<reference evidence="4" key="1">
    <citation type="submission" date="2023-07" db="EMBL/GenBank/DDBJ databases">
        <title>draft genome sequence of fig (Ficus carica).</title>
        <authorList>
            <person name="Takahashi T."/>
            <person name="Nishimura K."/>
        </authorList>
    </citation>
    <scope>NUCLEOTIDE SEQUENCE</scope>
</reference>
<feature type="transmembrane region" description="Helical" evidence="3">
    <location>
        <begin position="484"/>
        <end position="507"/>
    </location>
</feature>
<dbReference type="PANTHER" id="PTHR31549:SF191">
    <property type="entry name" value="DUF247 DOMAIN PROTEIN"/>
    <property type="match status" value="1"/>
</dbReference>
<accession>A0AA88DEY2</accession>
<feature type="coiled-coil region" evidence="1">
    <location>
        <begin position="38"/>
        <end position="65"/>
    </location>
</feature>
<dbReference type="InterPro" id="IPR004158">
    <property type="entry name" value="DUF247_pln"/>
</dbReference>
<keyword evidence="1" id="KW-0175">Coiled coil</keyword>
<gene>
    <name evidence="4" type="ORF">TIFTF001_024616</name>
</gene>
<sequence>MSGSHEHAISMEDQNEKKASDQTINDILEANERIAPDYERLKKSMAEVKNSMKDVKSAHDRAKKKPKIQRVPVVLKERKKFEKHYESPWIERKKFEKYYEPRWISIGPIHHGTSRLMLAEEKYKPKLVAKFIINCDLAIEALYNKIKSRIKDLKECFEEDVIKEYDDDFLSWMLFFDGCSTLQFISSYAQGELLEVFSIKTDQVAYAQQDLFLLENQIPFLVLKLLMECHKDAEELKNSVKMFIRYNVMTPKKYKKKLEIDIDTDSEPTHLLELLWLAMLEQPKKHHTNCAGKMLSFPLNKAIALFRFNRFKDFCRSKLPKEKEQGQQSFRSAQDLKTAGIDLKPSKSCSLKDVSFTSLCFAGKLRLPPMTVDDSTGSRFLNLIAYEMCPDNFRTNYEVTSYISFLDSLIDYPDDVKELRSAHILHNLLGCDKEVAQLFNEIGTDLVPNKAVYNEVILQVQSHYKSKWRTSMAEVFHEHFSSPWTMVAFLAAAVALGMSGIQTWYTVYSP</sequence>
<keyword evidence="3" id="KW-0472">Membrane</keyword>
<feature type="compositionally biased region" description="Basic and acidic residues" evidence="2">
    <location>
        <begin position="1"/>
        <end position="20"/>
    </location>
</feature>
<dbReference type="Proteomes" id="UP001187192">
    <property type="component" value="Unassembled WGS sequence"/>
</dbReference>